<dbReference type="EMBL" id="LRTT01000001">
    <property type="protein sequence ID" value="RFD77272.1"/>
    <property type="molecule type" value="Genomic_DNA"/>
</dbReference>
<dbReference type="AlphaFoldDB" id="A0A3E1IWC3"/>
<protein>
    <recommendedName>
        <fullName evidence="3">DUF4127 domain-containing protein</fullName>
    </recommendedName>
</protein>
<gene>
    <name evidence="1" type="ORF">AXE73_01245</name>
</gene>
<dbReference type="Pfam" id="PF13552">
    <property type="entry name" value="DUF4127"/>
    <property type="match status" value="1"/>
</dbReference>
<comment type="caution">
    <text evidence="1">The sequence shown here is derived from an EMBL/GenBank/DDBJ whole genome shotgun (WGS) entry which is preliminary data.</text>
</comment>
<proteinExistence type="predicted"/>
<name>A0A3E1IWC3_GARVA</name>
<evidence type="ECO:0008006" key="3">
    <source>
        <dbReference type="Google" id="ProtNLM"/>
    </source>
</evidence>
<accession>A0A3E1IWC3</accession>
<evidence type="ECO:0000313" key="1">
    <source>
        <dbReference type="EMBL" id="RFD77272.1"/>
    </source>
</evidence>
<dbReference type="InterPro" id="IPR025394">
    <property type="entry name" value="DUF4127"/>
</dbReference>
<dbReference type="RefSeq" id="WP_116689396.1">
    <property type="nucleotide sequence ID" value="NZ_LRTT01000001.1"/>
</dbReference>
<evidence type="ECO:0000313" key="2">
    <source>
        <dbReference type="Proteomes" id="UP000258533"/>
    </source>
</evidence>
<dbReference type="Proteomes" id="UP000258533">
    <property type="component" value="Unassembled WGS sequence"/>
</dbReference>
<organism evidence="1 2">
    <name type="scientific">Gardnerella vaginalis</name>
    <dbReference type="NCBI Taxonomy" id="2702"/>
    <lineage>
        <taxon>Bacteria</taxon>
        <taxon>Bacillati</taxon>
        <taxon>Actinomycetota</taxon>
        <taxon>Actinomycetes</taxon>
        <taxon>Bifidobacteriales</taxon>
        <taxon>Bifidobacteriaceae</taxon>
        <taxon>Gardnerella</taxon>
    </lineage>
</organism>
<sequence>MKVLFLPLDERPCNYKFPELLAKSSDFDLVNVPLELLGNKKQSADINGIVDFLMDNAKKCDIAIISADMLVYGGLVPSRVHNLQSDCLQSRLNVLEKLKKVNPNMTLFVFCTVMRAPAYNSSDEEPDYYAEYGRSLYLRAYLSDKKIRCNDLTQSQEKELESFDIPQYVINDYENRRDKNLGINISILDLVANNTIDYLIFPQDDSSPYGYTSVSQRRLQSAVYSKRLNSRVAMYPGSDEVGMTLLARAFCKSHRIKPAISVEYSSILGPTIVPSYEDRPMFESLKSHVLACGARLLENWEDSDLGDLSGLSGLNNICLMINAPGKVMQEAEFSVSNHDVTYDTYRNLDYFTNHICTLVESGKKVALCDSAYSNGGDLQLLTLLDDNNVLDRIISYAGWNTNCNTLGTVLSQAILGIDSKSIKKNIAYRIIEDALYQSNIRWNIANRIDNYGGNYFDVKPCEAWAKLEAKNLLQKEYSKLNLSKALPLKINNVDFPWKRMFEVNFDLL</sequence>
<reference evidence="1 2" key="1">
    <citation type="submission" date="2016-02" db="EMBL/GenBank/DDBJ databases">
        <title>Gardnerella vaginalis Subgroups Defined by cpn60 Sequencing and Sialidase Activity in Isolates from Canada, Belgium and Kenya.</title>
        <authorList>
            <person name="Schellenberg J."/>
            <person name="Paramel Jayaprakash T."/>
            <person name="Withana Gamage N."/>
            <person name="Patterson M.H."/>
            <person name="Vaneechoutte M."/>
            <person name="Hill J.E."/>
        </authorList>
    </citation>
    <scope>NUCLEOTIDE SEQUENCE [LARGE SCALE GENOMIC DNA]</scope>
    <source>
        <strain evidence="1 2">N144</strain>
    </source>
</reference>